<dbReference type="PROSITE" id="PS00670">
    <property type="entry name" value="D_2_HYDROXYACID_DH_2"/>
    <property type="match status" value="1"/>
</dbReference>
<evidence type="ECO:0000256" key="3">
    <source>
        <dbReference type="ARBA" id="ARBA00023027"/>
    </source>
</evidence>
<evidence type="ECO:0000259" key="5">
    <source>
        <dbReference type="Pfam" id="PF00389"/>
    </source>
</evidence>
<dbReference type="InterPro" id="IPR036291">
    <property type="entry name" value="NAD(P)-bd_dom_sf"/>
</dbReference>
<feature type="domain" description="D-isomer specific 2-hydroxyacid dehydrogenase NAD-binding" evidence="6">
    <location>
        <begin position="110"/>
        <end position="297"/>
    </location>
</feature>
<dbReference type="InterPro" id="IPR029752">
    <property type="entry name" value="D-isomer_DH_CS1"/>
</dbReference>
<dbReference type="RefSeq" id="WP_070091739.1">
    <property type="nucleotide sequence ID" value="NZ_CP016634.1"/>
</dbReference>
<dbReference type="AlphaFoldDB" id="A0A1B2F0R3"/>
<dbReference type="InterPro" id="IPR006140">
    <property type="entry name" value="D-isomer_DH_NAD-bd"/>
</dbReference>
<dbReference type="EMBL" id="CP016634">
    <property type="protein sequence ID" value="ANY85839.1"/>
    <property type="molecule type" value="Genomic_DNA"/>
</dbReference>
<dbReference type="GO" id="GO:0051287">
    <property type="term" value="F:NAD binding"/>
    <property type="evidence" value="ECO:0007669"/>
    <property type="project" value="InterPro"/>
</dbReference>
<sequence length="329" mass="35665">MRVLLFSSQHYDQESFTQAARDSGLELHYQSARLTQDTVALAHGFEVVCAFINDELDATVLERLAAGGTRLIALRSAGYNHVDLAAARRLGLSVVRVPAYSPHAVAEHAVALILALNRRLHRAYNRTREGDFTLHGLTGFDLYGKTVGVVGTGQIGAAFARIMAGFGCQLLAYDPSPNPELLALGARYVELPELLSQARIISLHCPLTEHTRHLINARSLASLQPGAMLINTGRGALVDTPALIVALKSGQLGYLGLDVYEEEAQLFFEDRSDLPLQDDVLARLLTFPNVIVTAHQAFLTHEALGAIASTTLDNIIRWTAGDPQNLVNG</sequence>
<dbReference type="PANTHER" id="PTHR43026:SF1">
    <property type="entry name" value="2-HYDROXYACID DEHYDROGENASE HOMOLOG 1-RELATED"/>
    <property type="match status" value="1"/>
</dbReference>
<keyword evidence="2 4" id="KW-0560">Oxidoreductase</keyword>
<dbReference type="SUPFAM" id="SSF52283">
    <property type="entry name" value="Formate/glycerate dehydrogenase catalytic domain-like"/>
    <property type="match status" value="1"/>
</dbReference>
<comment type="similarity">
    <text evidence="1 4">Belongs to the D-isomer specific 2-hydroxyacid dehydrogenase family.</text>
</comment>
<evidence type="ECO:0000259" key="6">
    <source>
        <dbReference type="Pfam" id="PF02826"/>
    </source>
</evidence>
<dbReference type="Gene3D" id="3.40.50.720">
    <property type="entry name" value="NAD(P)-binding Rossmann-like Domain"/>
    <property type="match status" value="2"/>
</dbReference>
<dbReference type="GO" id="GO:0008720">
    <property type="term" value="F:D-lactate dehydrogenase (NAD+) activity"/>
    <property type="evidence" value="ECO:0007669"/>
    <property type="project" value="TreeGrafter"/>
</dbReference>
<dbReference type="Pfam" id="PF02826">
    <property type="entry name" value="2-Hacid_dh_C"/>
    <property type="match status" value="1"/>
</dbReference>
<keyword evidence="3" id="KW-0520">NAD</keyword>
<dbReference type="Pfam" id="PF00389">
    <property type="entry name" value="2-Hacid_dh"/>
    <property type="match status" value="1"/>
</dbReference>
<dbReference type="InterPro" id="IPR058205">
    <property type="entry name" value="D-LDH-like"/>
</dbReference>
<evidence type="ECO:0000256" key="4">
    <source>
        <dbReference type="RuleBase" id="RU003719"/>
    </source>
</evidence>
<evidence type="ECO:0000256" key="2">
    <source>
        <dbReference type="ARBA" id="ARBA00023002"/>
    </source>
</evidence>
<dbReference type="InterPro" id="IPR029753">
    <property type="entry name" value="D-isomer_DH_CS"/>
</dbReference>
<dbReference type="SUPFAM" id="SSF51735">
    <property type="entry name" value="NAD(P)-binding Rossmann-fold domains"/>
    <property type="match status" value="1"/>
</dbReference>
<dbReference type="PANTHER" id="PTHR43026">
    <property type="entry name" value="2-HYDROXYACID DEHYDROGENASE HOMOLOG 1-RELATED"/>
    <property type="match status" value="1"/>
</dbReference>
<gene>
    <name evidence="7" type="primary">ldhA</name>
    <name evidence="7" type="ORF">IEC33019_0232</name>
</gene>
<name>A0A1B2F0R3_PSEPU</name>
<proteinExistence type="inferred from homology"/>
<reference evidence="7" key="1">
    <citation type="submission" date="2016-07" db="EMBL/GenBank/DDBJ databases">
        <title>New class B carbapenemase carried by novel plasmid in Pseudomonas putida enviromental strain in eastern Amazonia.</title>
        <authorList>
            <person name="Souza C.O."/>
            <person name="Lima K.V."/>
            <person name="Brasiliense D.M."/>
            <person name="Perez-Chaparro P.J."/>
            <person name="Mamizuka E.M."/>
            <person name="Lima M.O."/>
            <person name="Lima L.N."/>
            <person name="McCulloch J.A."/>
        </authorList>
    </citation>
    <scope>NUCLEOTIDE SEQUENCE [LARGE SCALE GENOMIC DNA]</scope>
    <source>
        <strain evidence="7">IEC33019</strain>
    </source>
</reference>
<dbReference type="InterPro" id="IPR006139">
    <property type="entry name" value="D-isomer_2_OHA_DH_cat_dom"/>
</dbReference>
<accession>A0A1B2F0R3</accession>
<organism evidence="7">
    <name type="scientific">Pseudomonas putida</name>
    <name type="common">Arthrobacter siderocapsulatus</name>
    <dbReference type="NCBI Taxonomy" id="303"/>
    <lineage>
        <taxon>Bacteria</taxon>
        <taxon>Pseudomonadati</taxon>
        <taxon>Pseudomonadota</taxon>
        <taxon>Gammaproteobacteria</taxon>
        <taxon>Pseudomonadales</taxon>
        <taxon>Pseudomonadaceae</taxon>
        <taxon>Pseudomonas</taxon>
    </lineage>
</organism>
<evidence type="ECO:0000256" key="1">
    <source>
        <dbReference type="ARBA" id="ARBA00005854"/>
    </source>
</evidence>
<dbReference type="CDD" id="cd12183">
    <property type="entry name" value="LDH_like_2"/>
    <property type="match status" value="1"/>
</dbReference>
<feature type="domain" description="D-isomer specific 2-hydroxyacid dehydrogenase catalytic" evidence="5">
    <location>
        <begin position="3"/>
        <end position="328"/>
    </location>
</feature>
<evidence type="ECO:0000313" key="7">
    <source>
        <dbReference type="EMBL" id="ANY85839.1"/>
    </source>
</evidence>
<dbReference type="PROSITE" id="PS00671">
    <property type="entry name" value="D_2_HYDROXYACID_DH_3"/>
    <property type="match status" value="1"/>
</dbReference>
<dbReference type="PROSITE" id="PS00065">
    <property type="entry name" value="D_2_HYDROXYACID_DH_1"/>
    <property type="match status" value="1"/>
</dbReference>
<protein>
    <submittedName>
        <fullName evidence="7">D-lactate dehydrogenase</fullName>
    </submittedName>
</protein>